<evidence type="ECO:0000259" key="4">
    <source>
        <dbReference type="PROSITE" id="PS51118"/>
    </source>
</evidence>
<dbReference type="GO" id="GO:0003677">
    <property type="term" value="F:DNA binding"/>
    <property type="evidence" value="ECO:0007669"/>
    <property type="project" value="UniProtKB-KW"/>
</dbReference>
<dbReference type="AlphaFoldDB" id="A0A5N1JBU9"/>
<accession>A0A5N1JBU9</accession>
<dbReference type="SUPFAM" id="SSF46785">
    <property type="entry name" value="Winged helix' DNA-binding domain"/>
    <property type="match status" value="1"/>
</dbReference>
<keyword evidence="1" id="KW-0805">Transcription regulation</keyword>
<dbReference type="Pfam" id="PF01638">
    <property type="entry name" value="HxlR"/>
    <property type="match status" value="1"/>
</dbReference>
<keyword evidence="3" id="KW-0804">Transcription</keyword>
<comment type="caution">
    <text evidence="5">The sequence shown here is derived from an EMBL/GenBank/DDBJ whole genome shotgun (WGS) entry which is preliminary data.</text>
</comment>
<evidence type="ECO:0000256" key="3">
    <source>
        <dbReference type="ARBA" id="ARBA00023163"/>
    </source>
</evidence>
<organism evidence="5 6">
    <name type="scientific">Larkinella humicola</name>
    <dbReference type="NCBI Taxonomy" id="2607654"/>
    <lineage>
        <taxon>Bacteria</taxon>
        <taxon>Pseudomonadati</taxon>
        <taxon>Bacteroidota</taxon>
        <taxon>Cytophagia</taxon>
        <taxon>Cytophagales</taxon>
        <taxon>Spirosomataceae</taxon>
        <taxon>Larkinella</taxon>
    </lineage>
</organism>
<dbReference type="InterPro" id="IPR036390">
    <property type="entry name" value="WH_DNA-bd_sf"/>
</dbReference>
<evidence type="ECO:0000256" key="1">
    <source>
        <dbReference type="ARBA" id="ARBA00023015"/>
    </source>
</evidence>
<gene>
    <name evidence="5" type="ORF">F0P93_22890</name>
</gene>
<feature type="domain" description="HTH hxlR-type" evidence="4">
    <location>
        <begin position="8"/>
        <end position="98"/>
    </location>
</feature>
<keyword evidence="6" id="KW-1185">Reference proteome</keyword>
<proteinExistence type="predicted"/>
<dbReference type="RefSeq" id="WP_150880059.1">
    <property type="nucleotide sequence ID" value="NZ_VTWS01000006.1"/>
</dbReference>
<keyword evidence="2" id="KW-0238">DNA-binding</keyword>
<dbReference type="PROSITE" id="PS51118">
    <property type="entry name" value="HTH_HXLR"/>
    <property type="match status" value="1"/>
</dbReference>
<dbReference type="PANTHER" id="PTHR33204:SF18">
    <property type="entry name" value="TRANSCRIPTIONAL REGULATORY PROTEIN"/>
    <property type="match status" value="1"/>
</dbReference>
<name>A0A5N1JBU9_9BACT</name>
<sequence>MQKLENSCPAEELLKLLSGKLKPQIFQLALNGPLRFNTLLREIAGANKQSLAVALKELVDEGYLEKEVIRQKPLHIEYMLSERGKALIPVFQQLEKLQ</sequence>
<dbReference type="EMBL" id="VTWS01000006">
    <property type="protein sequence ID" value="KAA9349244.1"/>
    <property type="molecule type" value="Genomic_DNA"/>
</dbReference>
<dbReference type="Gene3D" id="1.10.10.10">
    <property type="entry name" value="Winged helix-like DNA-binding domain superfamily/Winged helix DNA-binding domain"/>
    <property type="match status" value="1"/>
</dbReference>
<dbReference type="Proteomes" id="UP000326344">
    <property type="component" value="Unassembled WGS sequence"/>
</dbReference>
<reference evidence="5 6" key="1">
    <citation type="submission" date="2019-09" db="EMBL/GenBank/DDBJ databases">
        <title>Genome Sequence of Larkinella sp MA1.</title>
        <authorList>
            <person name="Srinivasan S."/>
        </authorList>
    </citation>
    <scope>NUCLEOTIDE SEQUENCE [LARGE SCALE GENOMIC DNA]</scope>
    <source>
        <strain evidence="5 6">MA1</strain>
    </source>
</reference>
<dbReference type="PANTHER" id="PTHR33204">
    <property type="entry name" value="TRANSCRIPTIONAL REGULATOR, MARR FAMILY"/>
    <property type="match status" value="1"/>
</dbReference>
<evidence type="ECO:0000313" key="5">
    <source>
        <dbReference type="EMBL" id="KAA9349244.1"/>
    </source>
</evidence>
<evidence type="ECO:0000313" key="6">
    <source>
        <dbReference type="Proteomes" id="UP000326344"/>
    </source>
</evidence>
<protein>
    <submittedName>
        <fullName evidence="5">Helix-turn-helix transcriptional regulator</fullName>
    </submittedName>
</protein>
<dbReference type="InterPro" id="IPR036388">
    <property type="entry name" value="WH-like_DNA-bd_sf"/>
</dbReference>
<evidence type="ECO:0000256" key="2">
    <source>
        <dbReference type="ARBA" id="ARBA00023125"/>
    </source>
</evidence>
<dbReference type="InterPro" id="IPR002577">
    <property type="entry name" value="HTH_HxlR"/>
</dbReference>